<accession>A0ABM1SWH0</accession>
<dbReference type="Proteomes" id="UP000694941">
    <property type="component" value="Unplaced"/>
</dbReference>
<reference evidence="6" key="1">
    <citation type="submission" date="2025-08" db="UniProtKB">
        <authorList>
            <consortium name="RefSeq"/>
        </authorList>
    </citation>
    <scope>IDENTIFICATION</scope>
    <source>
        <tissue evidence="6">Muscle</tissue>
    </source>
</reference>
<keyword evidence="5" id="KW-1185">Reference proteome</keyword>
<dbReference type="RefSeq" id="XP_022247976.1">
    <property type="nucleotide sequence ID" value="XM_022392268.1"/>
</dbReference>
<evidence type="ECO:0000313" key="6">
    <source>
        <dbReference type="RefSeq" id="XP_022247976.1"/>
    </source>
</evidence>
<protein>
    <submittedName>
        <fullName evidence="6">Extracellular matrix protein 3-like</fullName>
    </submittedName>
</protein>
<keyword evidence="3" id="KW-0106">Calcium</keyword>
<dbReference type="SUPFAM" id="SSF141072">
    <property type="entry name" value="CalX-like"/>
    <property type="match status" value="1"/>
</dbReference>
<feature type="non-terminal residue" evidence="6">
    <location>
        <position position="1"/>
    </location>
</feature>
<dbReference type="GeneID" id="111087049"/>
<dbReference type="PANTHER" id="PTHR45739:SF8">
    <property type="entry name" value="FRAS1-RELATED EXTRACELLULAR MATRIX PROTEIN 1"/>
    <property type="match status" value="1"/>
</dbReference>
<organism evidence="5 6">
    <name type="scientific">Limulus polyphemus</name>
    <name type="common">Atlantic horseshoe crab</name>
    <dbReference type="NCBI Taxonomy" id="6850"/>
    <lineage>
        <taxon>Eukaryota</taxon>
        <taxon>Metazoa</taxon>
        <taxon>Ecdysozoa</taxon>
        <taxon>Arthropoda</taxon>
        <taxon>Chelicerata</taxon>
        <taxon>Merostomata</taxon>
        <taxon>Xiphosura</taxon>
        <taxon>Limulidae</taxon>
        <taxon>Limulus</taxon>
    </lineage>
</organism>
<gene>
    <name evidence="6" type="primary">LOC111087049</name>
</gene>
<evidence type="ECO:0000256" key="2">
    <source>
        <dbReference type="ARBA" id="ARBA00022737"/>
    </source>
</evidence>
<name>A0ABM1SWH0_LIMPO</name>
<evidence type="ECO:0000313" key="5">
    <source>
        <dbReference type="Proteomes" id="UP000694941"/>
    </source>
</evidence>
<evidence type="ECO:0000256" key="1">
    <source>
        <dbReference type="ARBA" id="ARBA00022729"/>
    </source>
</evidence>
<dbReference type="InterPro" id="IPR038081">
    <property type="entry name" value="CalX-like_sf"/>
</dbReference>
<feature type="domain" description="Calx-beta" evidence="4">
    <location>
        <begin position="4"/>
        <end position="103"/>
    </location>
</feature>
<sequence length="144" mass="16756">KNELLGQEFQLNWAWISLEYDSYEINETEKYLNIKLSRRGYLGETSFVSVKTKNVTAKEGEDFGKHYAKQVQFSPGQTEAYWRLRILNDSLFEDSEEFEILLQEPVMAAIEYPDKATVTILDKEDGEESNLKFSTKISYTCTQL</sequence>
<evidence type="ECO:0000259" key="4">
    <source>
        <dbReference type="SMART" id="SM00237"/>
    </source>
</evidence>
<keyword evidence="2" id="KW-0677">Repeat</keyword>
<dbReference type="InterPro" id="IPR051561">
    <property type="entry name" value="FRAS1_ECM"/>
</dbReference>
<dbReference type="InterPro" id="IPR003644">
    <property type="entry name" value="Calx_beta"/>
</dbReference>
<dbReference type="SMART" id="SM00237">
    <property type="entry name" value="Calx_beta"/>
    <property type="match status" value="1"/>
</dbReference>
<dbReference type="PANTHER" id="PTHR45739">
    <property type="entry name" value="MATRIX PROTEIN, PUTATIVE-RELATED"/>
    <property type="match status" value="1"/>
</dbReference>
<keyword evidence="1" id="KW-0732">Signal</keyword>
<evidence type="ECO:0000256" key="3">
    <source>
        <dbReference type="ARBA" id="ARBA00022837"/>
    </source>
</evidence>
<dbReference type="Gene3D" id="2.60.40.2030">
    <property type="match status" value="1"/>
</dbReference>
<dbReference type="Pfam" id="PF03160">
    <property type="entry name" value="Calx-beta"/>
    <property type="match status" value="1"/>
</dbReference>
<proteinExistence type="predicted"/>